<dbReference type="RefSeq" id="WP_213484272.1">
    <property type="nucleotide sequence ID" value="NZ_CAJRAY010000039.1"/>
</dbReference>
<dbReference type="Proteomes" id="UP000681526">
    <property type="component" value="Unassembled WGS sequence"/>
</dbReference>
<reference evidence="2 3" key="1">
    <citation type="submission" date="2021-04" db="EMBL/GenBank/DDBJ databases">
        <authorList>
            <person name="Rakotoarivonina H."/>
        </authorList>
    </citation>
    <scope>NUCLEOTIDE SEQUENCE [LARGE SCALE GENOMIC DNA]</scope>
    <source>
        <strain evidence="2 3">XE</strain>
    </source>
</reference>
<evidence type="ECO:0000313" key="2">
    <source>
        <dbReference type="EMBL" id="CAG5085378.1"/>
    </source>
</evidence>
<proteinExistence type="predicted"/>
<feature type="transmembrane region" description="Helical" evidence="1">
    <location>
        <begin position="109"/>
        <end position="129"/>
    </location>
</feature>
<evidence type="ECO:0000256" key="1">
    <source>
        <dbReference type="SAM" id="Phobius"/>
    </source>
</evidence>
<evidence type="ECO:0000313" key="3">
    <source>
        <dbReference type="Proteomes" id="UP000681526"/>
    </source>
</evidence>
<name>A0ABN7RT55_THEXY</name>
<evidence type="ECO:0008006" key="4">
    <source>
        <dbReference type="Google" id="ProtNLM"/>
    </source>
</evidence>
<sequence length="132" mass="14441">MNKQSDKWNLAFRASNVLIGALLGLALIYVIQNEVNWSVLLGALTAALILAGINVIKVRMTRGAFPNSNEGTDKHVLKFCFKSSHILLGVLFIALSILNFLGVEEVSTSILWCVMIGYVLINGIVIIVISRK</sequence>
<protein>
    <recommendedName>
        <fullName evidence="4">DUF2178 domain-containing protein</fullName>
    </recommendedName>
</protein>
<feature type="transmembrane region" description="Helical" evidence="1">
    <location>
        <begin position="37"/>
        <end position="56"/>
    </location>
</feature>
<keyword evidence="1" id="KW-1133">Transmembrane helix</keyword>
<feature type="transmembrane region" description="Helical" evidence="1">
    <location>
        <begin position="84"/>
        <end position="103"/>
    </location>
</feature>
<feature type="transmembrane region" description="Helical" evidence="1">
    <location>
        <begin position="12"/>
        <end position="31"/>
    </location>
</feature>
<gene>
    <name evidence="2" type="primary">txxe 812</name>
    <name evidence="2" type="ORF">TXXE_08665</name>
</gene>
<keyword evidence="1" id="KW-0812">Transmembrane</keyword>
<keyword evidence="1" id="KW-0472">Membrane</keyword>
<comment type="caution">
    <text evidence="2">The sequence shown here is derived from an EMBL/GenBank/DDBJ whole genome shotgun (WGS) entry which is preliminary data.</text>
</comment>
<accession>A0ABN7RT55</accession>
<dbReference type="EMBL" id="CAJRAY010000039">
    <property type="protein sequence ID" value="CAG5085378.1"/>
    <property type="molecule type" value="Genomic_DNA"/>
</dbReference>
<organism evidence="2 3">
    <name type="scientific">Thermobacillus xylanilyticus</name>
    <dbReference type="NCBI Taxonomy" id="76633"/>
    <lineage>
        <taxon>Bacteria</taxon>
        <taxon>Bacillati</taxon>
        <taxon>Bacillota</taxon>
        <taxon>Bacilli</taxon>
        <taxon>Bacillales</taxon>
        <taxon>Paenibacillaceae</taxon>
        <taxon>Thermobacillus</taxon>
    </lineage>
</organism>
<keyword evidence="3" id="KW-1185">Reference proteome</keyword>